<evidence type="ECO:0000256" key="1">
    <source>
        <dbReference type="SAM" id="MobiDB-lite"/>
    </source>
</evidence>
<gene>
    <name evidence="4" type="ORF">SGN30_22745</name>
</gene>
<proteinExistence type="predicted"/>
<feature type="domain" description="Phage terminase large subunit GpA ATPase" evidence="2">
    <location>
        <begin position="43"/>
        <end position="319"/>
    </location>
</feature>
<evidence type="ECO:0000259" key="3">
    <source>
        <dbReference type="Pfam" id="PF20454"/>
    </source>
</evidence>
<dbReference type="RefSeq" id="WP_319075665.1">
    <property type="nucleotide sequence ID" value="NZ_JAWWMZ010000010.1"/>
</dbReference>
<dbReference type="PANTHER" id="PTHR34413">
    <property type="entry name" value="PROPHAGE TAIL FIBER ASSEMBLY PROTEIN HOMOLOG TFAE-RELATED-RELATED"/>
    <property type="match status" value="1"/>
</dbReference>
<dbReference type="InterPro" id="IPR046454">
    <property type="entry name" value="GpA_endonuclease"/>
</dbReference>
<name>A0AAJ2R331_DELAC</name>
<protein>
    <submittedName>
        <fullName evidence="4">Phage terminase large subunit family protein</fullName>
    </submittedName>
</protein>
<evidence type="ECO:0000313" key="4">
    <source>
        <dbReference type="EMBL" id="MDX4956243.1"/>
    </source>
</evidence>
<evidence type="ECO:0000259" key="2">
    <source>
        <dbReference type="Pfam" id="PF05876"/>
    </source>
</evidence>
<dbReference type="Pfam" id="PF05876">
    <property type="entry name" value="GpA_ATPase"/>
    <property type="match status" value="1"/>
</dbReference>
<feature type="region of interest" description="Disordered" evidence="1">
    <location>
        <begin position="725"/>
        <end position="748"/>
    </location>
</feature>
<dbReference type="InterPro" id="IPR051220">
    <property type="entry name" value="TFA_Chaperone"/>
</dbReference>
<evidence type="ECO:0000313" key="5">
    <source>
        <dbReference type="Proteomes" id="UP001287445"/>
    </source>
</evidence>
<dbReference type="PANTHER" id="PTHR34413:SF2">
    <property type="entry name" value="PROPHAGE TAIL FIBER ASSEMBLY PROTEIN HOMOLOG TFAE-RELATED"/>
    <property type="match status" value="1"/>
</dbReference>
<dbReference type="GO" id="GO:0016887">
    <property type="term" value="F:ATP hydrolysis activity"/>
    <property type="evidence" value="ECO:0007669"/>
    <property type="project" value="InterPro"/>
</dbReference>
<dbReference type="AlphaFoldDB" id="A0AAJ2R331"/>
<dbReference type="Proteomes" id="UP001287445">
    <property type="component" value="Unassembled WGS sequence"/>
</dbReference>
<reference evidence="4" key="1">
    <citation type="submission" date="2023-11" db="EMBL/GenBank/DDBJ databases">
        <title>Identification and selenium tolerance of Delftia acidovorans R3-25.</title>
        <authorList>
            <person name="Zhang S."/>
            <person name="Liu Y."/>
            <person name="Guo Y."/>
        </authorList>
    </citation>
    <scope>NUCLEOTIDE SEQUENCE</scope>
    <source>
        <strain evidence="4">R3-25</strain>
    </source>
</reference>
<comment type="caution">
    <text evidence="4">The sequence shown here is derived from an EMBL/GenBank/DDBJ whole genome shotgun (WGS) entry which is preliminary data.</text>
</comment>
<accession>A0AAJ2R331</accession>
<dbReference type="InterPro" id="IPR046453">
    <property type="entry name" value="GpA_ATPase"/>
</dbReference>
<dbReference type="Pfam" id="PF20454">
    <property type="entry name" value="GpA_nuclease"/>
    <property type="match status" value="1"/>
</dbReference>
<dbReference type="GO" id="GO:0004519">
    <property type="term" value="F:endonuclease activity"/>
    <property type="evidence" value="ECO:0007669"/>
    <property type="project" value="InterPro"/>
</dbReference>
<feature type="domain" description="Terminase large subunit GpA endonuclease" evidence="3">
    <location>
        <begin position="341"/>
        <end position="686"/>
    </location>
</feature>
<dbReference type="EMBL" id="JAWWMZ010000010">
    <property type="protein sequence ID" value="MDX4956243.1"/>
    <property type="molecule type" value="Genomic_DNA"/>
</dbReference>
<sequence length="748" mass="83220">MSDHYAQALSDACSGFEALRPPNRMRVSEGIADTLVIQQPGSPKTSWSPAETPYMVEPADALASRRHEAVVFVGPARTGKTASLLLGWMAHTVVNDPGDMLFVQMSKDKAREFSKTDVDRAIRYSPKVQAMKSDRAVDSNTFDTMFRHGMWVRIAWPTVGNVSGSTYRYVAITDIDRIENAENVDGEGPLFDLAKKRTTTFLSRGMTLVESSPGYPLEDPSWQPATPHEAPPTGGILSLYNRSDRRRFYWRCLDCRAWFEAAPGLSLFKRLPAIKQLLEEIRTMDIPTMAKHYGQVACPHCGSEPGHQMKGALNRAGIWVPDGCSLSDEGHFVGSPRASTIRGYWLGGVAAAYQSWESIVAQHLYGLQDYALTGSEQKLKQTTNTDQGMPYIERRLVEARGSGTTPRDRAEVDLERFIAPPAARCITASVDVQGGQNARFDVQVHAVGPGGEQWVIDRFKITESKRPGIGKNEFAPLDPASYPEDWDLLTEKVLLGTWRTTTRGLEMHPIGVIVDTGGEAGRVMVQEQGGSGKQKKARVYEEGKTGVTHNAYEWYRRVRQLGLAKRAFLYKGGSTKDAPDMRENMVGKNGKKGRDDVPLLLCNPNKLSDQVDAGLRRQTPGPGYIHFPAPRHPDTNPDGWVSAAFFDELEAEVRGKDGTWRKLRARNETFDHCRMQRALLHRLGVFKVEDWARVPAWLAPFEKNAMAITRQDRREVQANEIVSQPSAVPLPARPPAKRRARRSSVAAL</sequence>
<organism evidence="4 5">
    <name type="scientific">Delftia acidovorans</name>
    <name type="common">Pseudomonas acidovorans</name>
    <name type="synonym">Comamonas acidovorans</name>
    <dbReference type="NCBI Taxonomy" id="80866"/>
    <lineage>
        <taxon>Bacteria</taxon>
        <taxon>Pseudomonadati</taxon>
        <taxon>Pseudomonadota</taxon>
        <taxon>Betaproteobacteria</taxon>
        <taxon>Burkholderiales</taxon>
        <taxon>Comamonadaceae</taxon>
        <taxon>Delftia</taxon>
    </lineage>
</organism>